<evidence type="ECO:0000259" key="8">
    <source>
        <dbReference type="PROSITE" id="PS50095"/>
    </source>
</evidence>
<dbReference type="PANTHER" id="PTHR24049">
    <property type="entry name" value="CRUMBS FAMILY MEMBER"/>
    <property type="match status" value="1"/>
</dbReference>
<reference evidence="11" key="1">
    <citation type="submission" date="2025-08" db="UniProtKB">
        <authorList>
            <consortium name="RefSeq"/>
        </authorList>
    </citation>
    <scope>IDENTIFICATION</scope>
    <source>
        <tissue evidence="11">Gonads</tissue>
    </source>
</reference>
<dbReference type="InterPro" id="IPR000742">
    <property type="entry name" value="EGF"/>
</dbReference>
<feature type="domain" description="EGF-like" evidence="7">
    <location>
        <begin position="301"/>
        <end position="337"/>
    </location>
</feature>
<dbReference type="Gene3D" id="2.60.60.20">
    <property type="entry name" value="PLAT/LH2 domain"/>
    <property type="match status" value="1"/>
</dbReference>
<accession>A0A1S3ID33</accession>
<evidence type="ECO:0000256" key="5">
    <source>
        <dbReference type="PROSITE-ProRule" id="PRU00076"/>
    </source>
</evidence>
<comment type="caution">
    <text evidence="5">Lacks conserved residue(s) required for the propagation of feature annotation.</text>
</comment>
<proteinExistence type="predicted"/>
<dbReference type="PROSITE" id="PS50095">
    <property type="entry name" value="PLAT"/>
    <property type="match status" value="1"/>
</dbReference>
<keyword evidence="2 6" id="KW-0732">Signal</keyword>
<dbReference type="Gene3D" id="2.60.40.1770">
    <property type="entry name" value="ephrin a2 ectodomain"/>
    <property type="match status" value="1"/>
</dbReference>
<dbReference type="InterPro" id="IPR036392">
    <property type="entry name" value="PLAT/LH2_dom_sf"/>
</dbReference>
<evidence type="ECO:0000313" key="11">
    <source>
        <dbReference type="RefSeq" id="XP_013395771.1"/>
    </source>
</evidence>
<dbReference type="PROSITE" id="PS00010">
    <property type="entry name" value="ASX_HYDROXYL"/>
    <property type="match status" value="1"/>
</dbReference>
<dbReference type="SUPFAM" id="SSF49785">
    <property type="entry name" value="Galactose-binding domain-like"/>
    <property type="match status" value="1"/>
</dbReference>
<dbReference type="PROSITE" id="PS00022">
    <property type="entry name" value="EGF_1"/>
    <property type="match status" value="4"/>
</dbReference>
<dbReference type="Gene3D" id="2.60.120.260">
    <property type="entry name" value="Galactose-binding domain-like"/>
    <property type="match status" value="1"/>
</dbReference>
<dbReference type="InterPro" id="IPR013032">
    <property type="entry name" value="EGF-like_CS"/>
</dbReference>
<dbReference type="FunFam" id="2.10.25.10:FF:000066">
    <property type="entry name" value="FAT atypical cadherin 4"/>
    <property type="match status" value="1"/>
</dbReference>
<feature type="disulfide bond" evidence="5">
    <location>
        <begin position="364"/>
        <end position="373"/>
    </location>
</feature>
<feature type="domain" description="EGF-like" evidence="7">
    <location>
        <begin position="263"/>
        <end position="299"/>
    </location>
</feature>
<dbReference type="KEGG" id="lak:106162886"/>
<dbReference type="InterPro" id="IPR000152">
    <property type="entry name" value="EGF-type_Asp/Asn_hydroxyl_site"/>
</dbReference>
<feature type="disulfide bond" evidence="5">
    <location>
        <begin position="305"/>
        <end position="315"/>
    </location>
</feature>
<protein>
    <submittedName>
        <fullName evidence="11">Ephrin type-B receptor 2-like isoform X1</fullName>
    </submittedName>
</protein>
<dbReference type="Pfam" id="PF25599">
    <property type="entry name" value="Ephrin_CRD"/>
    <property type="match status" value="1"/>
</dbReference>
<organism evidence="10 11">
    <name type="scientific">Lingula anatina</name>
    <name type="common">Brachiopod</name>
    <name type="synonym">Lingula unguis</name>
    <dbReference type="NCBI Taxonomy" id="7574"/>
    <lineage>
        <taxon>Eukaryota</taxon>
        <taxon>Metazoa</taxon>
        <taxon>Spiralia</taxon>
        <taxon>Lophotrochozoa</taxon>
        <taxon>Brachiopoda</taxon>
        <taxon>Linguliformea</taxon>
        <taxon>Lingulata</taxon>
        <taxon>Lingulida</taxon>
        <taxon>Linguloidea</taxon>
        <taxon>Lingulidae</taxon>
        <taxon>Lingula</taxon>
    </lineage>
</organism>
<feature type="domain" description="Eph LBD" evidence="9">
    <location>
        <begin position="10"/>
        <end position="201"/>
    </location>
</feature>
<dbReference type="SUPFAM" id="SSF49723">
    <property type="entry name" value="Lipase/lipooxygenase domain (PLAT/LH2 domain)"/>
    <property type="match status" value="1"/>
</dbReference>
<evidence type="ECO:0000256" key="3">
    <source>
        <dbReference type="ARBA" id="ARBA00022737"/>
    </source>
</evidence>
<evidence type="ECO:0000256" key="4">
    <source>
        <dbReference type="ARBA" id="ARBA00023157"/>
    </source>
</evidence>
<dbReference type="Gene3D" id="2.10.25.10">
    <property type="entry name" value="Laminin"/>
    <property type="match status" value="4"/>
</dbReference>
<dbReference type="CDD" id="cd00054">
    <property type="entry name" value="EGF_CA"/>
    <property type="match status" value="2"/>
</dbReference>
<feature type="domain" description="PLAT" evidence="8">
    <location>
        <begin position="419"/>
        <end position="537"/>
    </location>
</feature>
<dbReference type="InterPro" id="IPR001024">
    <property type="entry name" value="PLAT/LH2_dom"/>
</dbReference>
<evidence type="ECO:0000256" key="1">
    <source>
        <dbReference type="ARBA" id="ARBA00022536"/>
    </source>
</evidence>
<dbReference type="InterPro" id="IPR008979">
    <property type="entry name" value="Galactose-bd-like_sf"/>
</dbReference>
<dbReference type="RefSeq" id="XP_013395771.1">
    <property type="nucleotide sequence ID" value="XM_013540317.1"/>
</dbReference>
<dbReference type="OrthoDB" id="283575at2759"/>
<keyword evidence="4 5" id="KW-1015">Disulfide bond</keyword>
<dbReference type="GeneID" id="106162886"/>
<dbReference type="GO" id="GO:0005509">
    <property type="term" value="F:calcium ion binding"/>
    <property type="evidence" value="ECO:0007669"/>
    <property type="project" value="InterPro"/>
</dbReference>
<dbReference type="InterPro" id="IPR051022">
    <property type="entry name" value="Notch_Cell-Fate_Det"/>
</dbReference>
<sequence>MDRCWGLLIVLIYVTRALAYVEQIWDTNENMDEWQVLQVDSDSDESKQWQKVQVLSVFQTCTLESGQENWLVSPPIPLPPELPLGALLPLRIRVSFLMHACNYTRYSLDECKNYIQLYAGYFPPGTNSTNASSLDAVNFIQDIQLRSPGAPDSVDVVYNVTAARAQGSVTDQIRIALRDPGSCTQGLFVSVAYFICMPIQGVLVSFPKSFPSSSPVQGSCISGSHPSNPPLQRVCSFDGSWSPQNGRCVCKPGYKRTATGCVETSPCESYPCFNGGTCLEENGGFRCECSVGFVGQTCENANGPCFRNPCLYGQCSQSGMDGYSCYCQDGWMGTNCDQEDHCFGQECSGNGYCLNKQNTYSCQCQLGFIGRNCQDRVCDLATCYNGGSCIPDSDAPDGYKCQCTEDFEGLQCLDRIQRCTYTVSVKTSRAVGAGTDERVDVTLGVQKFGKLKRAQFEVQGNFESGNLDTVTKTLPLCGSLRQIEIHLRQEKINYVNNWKLRQVTVTVDDNIIRKIYVCYFNTWFRPGDYKNRACSLL</sequence>
<evidence type="ECO:0000313" key="10">
    <source>
        <dbReference type="Proteomes" id="UP000085678"/>
    </source>
</evidence>
<dbReference type="Pfam" id="PF01477">
    <property type="entry name" value="PLAT"/>
    <property type="match status" value="1"/>
</dbReference>
<keyword evidence="1 5" id="KW-0245">EGF-like domain</keyword>
<keyword evidence="3" id="KW-0677">Repeat</keyword>
<feature type="disulfide bond" evidence="5">
    <location>
        <begin position="327"/>
        <end position="336"/>
    </location>
</feature>
<dbReference type="PROSITE" id="PS01186">
    <property type="entry name" value="EGF_2"/>
    <property type="match status" value="3"/>
</dbReference>
<evidence type="ECO:0000259" key="9">
    <source>
        <dbReference type="PROSITE" id="PS51550"/>
    </source>
</evidence>
<dbReference type="Proteomes" id="UP000085678">
    <property type="component" value="Unplaced"/>
</dbReference>
<dbReference type="AlphaFoldDB" id="A0A1S3ID33"/>
<dbReference type="InterPro" id="IPR001881">
    <property type="entry name" value="EGF-like_Ca-bd_dom"/>
</dbReference>
<dbReference type="PROSITE" id="PS51550">
    <property type="entry name" value="EPH_LBD"/>
    <property type="match status" value="1"/>
</dbReference>
<feature type="signal peptide" evidence="6">
    <location>
        <begin position="1"/>
        <end position="19"/>
    </location>
</feature>
<dbReference type="PROSITE" id="PS50026">
    <property type="entry name" value="EGF_3"/>
    <property type="match status" value="4"/>
</dbReference>
<keyword evidence="10" id="KW-1185">Reference proteome</keyword>
<gene>
    <name evidence="11" type="primary">LOC106162886</name>
</gene>
<dbReference type="SMART" id="SM00179">
    <property type="entry name" value="EGF_CA"/>
    <property type="match status" value="4"/>
</dbReference>
<feature type="chain" id="PRO_5010182598" evidence="6">
    <location>
        <begin position="20"/>
        <end position="537"/>
    </location>
</feature>
<evidence type="ECO:0000259" key="7">
    <source>
        <dbReference type="PROSITE" id="PS50026"/>
    </source>
</evidence>
<dbReference type="SMART" id="SM00181">
    <property type="entry name" value="EGF"/>
    <property type="match status" value="5"/>
</dbReference>
<dbReference type="STRING" id="7574.A0A1S3ID33"/>
<name>A0A1S3ID33_LINAN</name>
<evidence type="ECO:0000256" key="2">
    <source>
        <dbReference type="ARBA" id="ARBA00022729"/>
    </source>
</evidence>
<dbReference type="InterPro" id="IPR001090">
    <property type="entry name" value="Ephrin_rcpt_lig-bd_dom"/>
</dbReference>
<feature type="disulfide bond" evidence="5">
    <location>
        <begin position="289"/>
        <end position="298"/>
    </location>
</feature>
<feature type="disulfide bond" evidence="5">
    <location>
        <begin position="403"/>
        <end position="412"/>
    </location>
</feature>
<evidence type="ECO:0000256" key="6">
    <source>
        <dbReference type="SAM" id="SignalP"/>
    </source>
</evidence>
<dbReference type="Pfam" id="PF12661">
    <property type="entry name" value="hEGF"/>
    <property type="match status" value="1"/>
</dbReference>
<feature type="domain" description="EGF-like" evidence="7">
    <location>
        <begin position="375"/>
        <end position="413"/>
    </location>
</feature>
<dbReference type="Pfam" id="PF00008">
    <property type="entry name" value="EGF"/>
    <property type="match status" value="2"/>
</dbReference>
<feature type="domain" description="EGF-like" evidence="7">
    <location>
        <begin position="338"/>
        <end position="374"/>
    </location>
</feature>
<dbReference type="InParanoid" id="A0A1S3ID33"/>
<dbReference type="PANTHER" id="PTHR24049:SF30">
    <property type="match status" value="1"/>
</dbReference>
<dbReference type="SUPFAM" id="SSF57196">
    <property type="entry name" value="EGF/Laminin"/>
    <property type="match status" value="4"/>
</dbReference>